<dbReference type="GO" id="GO:0022857">
    <property type="term" value="F:transmembrane transporter activity"/>
    <property type="evidence" value="ECO:0007669"/>
    <property type="project" value="InterPro"/>
</dbReference>
<evidence type="ECO:0000259" key="9">
    <source>
        <dbReference type="PROSITE" id="PS50928"/>
    </source>
</evidence>
<keyword evidence="2 8" id="KW-0813">Transport</keyword>
<reference evidence="10 11" key="1">
    <citation type="journal article" date="2013" name="Genome Announc.">
        <title>Draft genome sequence of MKD8, a conjugal recipient Mycobacterium smegmatis strain.</title>
        <authorList>
            <person name="Gray T.A."/>
            <person name="Palumbo M.J."/>
            <person name="Derbyshire K.M."/>
        </authorList>
    </citation>
    <scope>NUCLEOTIDE SEQUENCE [LARGE SCALE GENOMIC DNA]</scope>
    <source>
        <strain evidence="10 11">MKD8</strain>
    </source>
</reference>
<evidence type="ECO:0000256" key="3">
    <source>
        <dbReference type="ARBA" id="ARBA00022475"/>
    </source>
</evidence>
<sequence length="232" mass="24983">MLDKLIDAAPLFLQGAGVTMLYTVLGALAALVVSFVFGLMSLSGSVAARGFSRVVVEFFRGTSLVIQLLWIFFVLPQLGLRFEPMAAATLAFGLNFGAYGAEVVRGAIASVPSTQWEATVALGLGRFRRMRRVILPQALPEMVPPFGNLWIQILKSSSLLYLIGITELTFEVKQLQFDVGSMAAFSIALVVYFVLAQVLVAVTRFVEARAAAGVGRRPKAVVVEAEPVVTGR</sequence>
<dbReference type="PANTHER" id="PTHR30614">
    <property type="entry name" value="MEMBRANE COMPONENT OF AMINO ACID ABC TRANSPORTER"/>
    <property type="match status" value="1"/>
</dbReference>
<dbReference type="RefSeq" id="WP_003896766.1">
    <property type="nucleotide sequence ID" value="NZ_CP027541.1"/>
</dbReference>
<dbReference type="GO" id="GO:0043190">
    <property type="term" value="C:ATP-binding cassette (ABC) transporter complex"/>
    <property type="evidence" value="ECO:0007669"/>
    <property type="project" value="InterPro"/>
</dbReference>
<dbReference type="NCBIfam" id="TIGR03004">
    <property type="entry name" value="ectoine_ehuC"/>
    <property type="match status" value="1"/>
</dbReference>
<dbReference type="InterPro" id="IPR035906">
    <property type="entry name" value="MetI-like_sf"/>
</dbReference>
<dbReference type="PROSITE" id="PS50928">
    <property type="entry name" value="ABC_TM1"/>
    <property type="match status" value="1"/>
</dbReference>
<keyword evidence="4 8" id="KW-0812">Transmembrane</keyword>
<evidence type="ECO:0000256" key="6">
    <source>
        <dbReference type="ARBA" id="ARBA00022989"/>
    </source>
</evidence>
<dbReference type="CDD" id="cd06261">
    <property type="entry name" value="TM_PBP2"/>
    <property type="match status" value="1"/>
</dbReference>
<dbReference type="InterPro" id="IPR014342">
    <property type="entry name" value="Ectoine_EhuC"/>
</dbReference>
<comment type="similarity">
    <text evidence="8">Belongs to the binding-protein-dependent transport system permease family.</text>
</comment>
<gene>
    <name evidence="10" type="ORF">D806_052530</name>
</gene>
<feature type="transmembrane region" description="Helical" evidence="8">
    <location>
        <begin position="182"/>
        <end position="202"/>
    </location>
</feature>
<evidence type="ECO:0000256" key="7">
    <source>
        <dbReference type="ARBA" id="ARBA00023136"/>
    </source>
</evidence>
<dbReference type="NCBIfam" id="TIGR01726">
    <property type="entry name" value="HEQRo_perm_3TM"/>
    <property type="match status" value="1"/>
</dbReference>
<dbReference type="PANTHER" id="PTHR30614:SF0">
    <property type="entry name" value="L-CYSTINE TRANSPORT SYSTEM PERMEASE PROTEIN TCYL"/>
    <property type="match status" value="1"/>
</dbReference>
<evidence type="ECO:0000256" key="1">
    <source>
        <dbReference type="ARBA" id="ARBA00004651"/>
    </source>
</evidence>
<dbReference type="SUPFAM" id="SSF161098">
    <property type="entry name" value="MetI-like"/>
    <property type="match status" value="1"/>
</dbReference>
<evidence type="ECO:0000256" key="5">
    <source>
        <dbReference type="ARBA" id="ARBA00022970"/>
    </source>
</evidence>
<accession>A0A2U9PWR0</accession>
<feature type="domain" description="ABC transmembrane type-1" evidence="9">
    <location>
        <begin position="16"/>
        <end position="200"/>
    </location>
</feature>
<dbReference type="GO" id="GO:0006865">
    <property type="term" value="P:amino acid transport"/>
    <property type="evidence" value="ECO:0007669"/>
    <property type="project" value="UniProtKB-KW"/>
</dbReference>
<reference evidence="11" key="2">
    <citation type="submission" date="2018-03" db="EMBL/GenBank/DDBJ databases">
        <authorList>
            <person name="Derbyshire K."/>
            <person name="Gray T.A."/>
            <person name="Champion M."/>
        </authorList>
    </citation>
    <scope>NUCLEOTIDE SEQUENCE [LARGE SCALE GENOMIC DNA]</scope>
    <source>
        <strain evidence="11">MKD8</strain>
    </source>
</reference>
<dbReference type="Gene3D" id="1.10.3720.10">
    <property type="entry name" value="MetI-like"/>
    <property type="match status" value="1"/>
</dbReference>
<evidence type="ECO:0000256" key="2">
    <source>
        <dbReference type="ARBA" id="ARBA00022448"/>
    </source>
</evidence>
<dbReference type="InterPro" id="IPR000515">
    <property type="entry name" value="MetI-like"/>
</dbReference>
<dbReference type="Pfam" id="PF00528">
    <property type="entry name" value="BPD_transp_1"/>
    <property type="match status" value="1"/>
</dbReference>
<organism evidence="10 11">
    <name type="scientific">Mycolicibacterium smegmatis (strain MKD8)</name>
    <name type="common">Mycobacterium smegmatis</name>
    <dbReference type="NCBI Taxonomy" id="1214915"/>
    <lineage>
        <taxon>Bacteria</taxon>
        <taxon>Bacillati</taxon>
        <taxon>Actinomycetota</taxon>
        <taxon>Actinomycetes</taxon>
        <taxon>Mycobacteriales</taxon>
        <taxon>Mycobacteriaceae</taxon>
        <taxon>Mycolicibacterium</taxon>
    </lineage>
</organism>
<evidence type="ECO:0000313" key="11">
    <source>
        <dbReference type="Proteomes" id="UP000011200"/>
    </source>
</evidence>
<comment type="subcellular location">
    <subcellularLocation>
        <location evidence="1 8">Cell membrane</location>
        <topology evidence="1 8">Multi-pass membrane protein</topology>
    </subcellularLocation>
</comment>
<dbReference type="Proteomes" id="UP000011200">
    <property type="component" value="Chromosome"/>
</dbReference>
<evidence type="ECO:0000313" key="10">
    <source>
        <dbReference type="EMBL" id="AWT56203.1"/>
    </source>
</evidence>
<protein>
    <submittedName>
        <fullName evidence="10">Ectoine/hydroxyectoine ABC transporter, permease protein EhuC</fullName>
    </submittedName>
</protein>
<feature type="transmembrane region" description="Helical" evidence="8">
    <location>
        <begin position="54"/>
        <end position="75"/>
    </location>
</feature>
<name>A0A2U9PWR0_MYCSE</name>
<feature type="transmembrane region" description="Helical" evidence="8">
    <location>
        <begin position="20"/>
        <end position="42"/>
    </location>
</feature>
<keyword evidence="5" id="KW-0029">Amino-acid transport</keyword>
<dbReference type="AlphaFoldDB" id="A0A2U9PWR0"/>
<proteinExistence type="inferred from homology"/>
<dbReference type="EMBL" id="CP027541">
    <property type="protein sequence ID" value="AWT56203.1"/>
    <property type="molecule type" value="Genomic_DNA"/>
</dbReference>
<dbReference type="GeneID" id="93460021"/>
<dbReference type="InterPro" id="IPR043429">
    <property type="entry name" value="ArtM/GltK/GlnP/TcyL/YhdX-like"/>
</dbReference>
<evidence type="ECO:0000256" key="8">
    <source>
        <dbReference type="RuleBase" id="RU363032"/>
    </source>
</evidence>
<evidence type="ECO:0000256" key="4">
    <source>
        <dbReference type="ARBA" id="ARBA00022692"/>
    </source>
</evidence>
<keyword evidence="7 8" id="KW-0472">Membrane</keyword>
<keyword evidence="3" id="KW-1003">Cell membrane</keyword>
<dbReference type="InterPro" id="IPR010065">
    <property type="entry name" value="AA_ABC_transptr_permease_3TM"/>
</dbReference>
<keyword evidence="6 8" id="KW-1133">Transmembrane helix</keyword>